<dbReference type="PANTHER" id="PTHR24422">
    <property type="entry name" value="CHEMOTAXIS PROTEIN METHYLTRANSFERASE"/>
    <property type="match status" value="1"/>
</dbReference>
<dbReference type="GO" id="GO:0008757">
    <property type="term" value="F:S-adenosylmethionine-dependent methyltransferase activity"/>
    <property type="evidence" value="ECO:0007669"/>
    <property type="project" value="InterPro"/>
</dbReference>
<dbReference type="InterPro" id="IPR050903">
    <property type="entry name" value="Bact_Chemotaxis_MeTrfase"/>
</dbReference>
<dbReference type="PRINTS" id="PR00996">
    <property type="entry name" value="CHERMTFRASE"/>
</dbReference>
<feature type="domain" description="CheR-type methyltransferase" evidence="1">
    <location>
        <begin position="1"/>
        <end position="188"/>
    </location>
</feature>
<dbReference type="PANTHER" id="PTHR24422:SF10">
    <property type="entry name" value="CHEMOTAXIS PROTEIN METHYLTRANSFERASE 2"/>
    <property type="match status" value="1"/>
</dbReference>
<dbReference type="EMBL" id="MGFH01000134">
    <property type="protein sequence ID" value="OGM04854.1"/>
    <property type="molecule type" value="Genomic_DNA"/>
</dbReference>
<evidence type="ECO:0000313" key="2">
    <source>
        <dbReference type="EMBL" id="OGM04854.1"/>
    </source>
</evidence>
<evidence type="ECO:0000259" key="1">
    <source>
        <dbReference type="PROSITE" id="PS50123"/>
    </source>
</evidence>
<evidence type="ECO:0000313" key="3">
    <source>
        <dbReference type="Proteomes" id="UP000178735"/>
    </source>
</evidence>
<reference evidence="2 3" key="1">
    <citation type="journal article" date="2016" name="Nat. Commun.">
        <title>Thousands of microbial genomes shed light on interconnected biogeochemical processes in an aquifer system.</title>
        <authorList>
            <person name="Anantharaman K."/>
            <person name="Brown C.T."/>
            <person name="Hug L.A."/>
            <person name="Sharon I."/>
            <person name="Castelle C.J."/>
            <person name="Probst A.J."/>
            <person name="Thomas B.C."/>
            <person name="Singh A."/>
            <person name="Wilkins M.J."/>
            <person name="Karaoz U."/>
            <person name="Brodie E.L."/>
            <person name="Williams K.H."/>
            <person name="Hubbard S.S."/>
            <person name="Banfield J.F."/>
        </authorList>
    </citation>
    <scope>NUCLEOTIDE SEQUENCE [LARGE SCALE GENOMIC DNA]</scope>
</reference>
<sequence length="200" mass="23023">MAFTFFFRDLHTIELTVKHLLPSISGRNRVRIWDAGCAMGPEPYTLAIVLAENMGRFAFRNITIDATDIDESDTFGKIVTEGVYPEDELKRIPADIFEKYFRPADKPGYCAIDETVRSRMQFRKHDLLTLESVGEDYSLIVCKNVLLHFHPDQRIEVIKMFHNSLAPGGYFMSEQTQKLPDELSHLFTKVADDAQLYKKI</sequence>
<comment type="caution">
    <text evidence="2">The sequence shown here is derived from an EMBL/GenBank/DDBJ whole genome shotgun (WGS) entry which is preliminary data.</text>
</comment>
<accession>A0A1F7WPS4</accession>
<dbReference type="Proteomes" id="UP000178735">
    <property type="component" value="Unassembled WGS sequence"/>
</dbReference>
<name>A0A1F7WPS4_9BACT</name>
<dbReference type="SUPFAM" id="SSF53335">
    <property type="entry name" value="S-adenosyl-L-methionine-dependent methyltransferases"/>
    <property type="match status" value="1"/>
</dbReference>
<dbReference type="InterPro" id="IPR029063">
    <property type="entry name" value="SAM-dependent_MTases_sf"/>
</dbReference>
<dbReference type="Pfam" id="PF01739">
    <property type="entry name" value="CheR"/>
    <property type="match status" value="1"/>
</dbReference>
<protein>
    <submittedName>
        <fullName evidence="2">Chemotaxis protein CheR</fullName>
    </submittedName>
</protein>
<gene>
    <name evidence="2" type="ORF">A2008_00830</name>
</gene>
<dbReference type="AlphaFoldDB" id="A0A1F7WPS4"/>
<proteinExistence type="predicted"/>
<dbReference type="PROSITE" id="PS50123">
    <property type="entry name" value="CHER"/>
    <property type="match status" value="1"/>
</dbReference>
<dbReference type="SMART" id="SM00138">
    <property type="entry name" value="MeTrc"/>
    <property type="match status" value="1"/>
</dbReference>
<dbReference type="STRING" id="1817813.A2008_00830"/>
<organism evidence="2 3">
    <name type="scientific">Candidatus Wallbacteria bacterium GWC2_49_35</name>
    <dbReference type="NCBI Taxonomy" id="1817813"/>
    <lineage>
        <taxon>Bacteria</taxon>
        <taxon>Candidatus Walliibacteriota</taxon>
    </lineage>
</organism>
<dbReference type="Gene3D" id="3.40.50.150">
    <property type="entry name" value="Vaccinia Virus protein VP39"/>
    <property type="match status" value="1"/>
</dbReference>
<dbReference type="InterPro" id="IPR000780">
    <property type="entry name" value="CheR_MeTrfase"/>
</dbReference>
<dbReference type="InterPro" id="IPR022642">
    <property type="entry name" value="CheR_C"/>
</dbReference>